<proteinExistence type="predicted"/>
<organism evidence="1 2">
    <name type="scientific">Moellerella wisconsensis ATCC 35017</name>
    <dbReference type="NCBI Taxonomy" id="1354267"/>
    <lineage>
        <taxon>Bacteria</taxon>
        <taxon>Pseudomonadati</taxon>
        <taxon>Pseudomonadota</taxon>
        <taxon>Gammaproteobacteria</taxon>
        <taxon>Enterobacterales</taxon>
        <taxon>Morganellaceae</taxon>
        <taxon>Moellerella</taxon>
    </lineage>
</organism>
<dbReference type="Pfam" id="PF15593">
    <property type="entry name" value="Imm42"/>
    <property type="match status" value="1"/>
</dbReference>
<dbReference type="AlphaFoldDB" id="A0A0N0I9I7"/>
<sequence length="164" mass="18509">MIIGDDFLKIAFQIEFIISDYSSPSGMFNFVINEKLIPGESVAIDLYVAISSLKDSICNELIERTPDIGNVDLDELDFSEGAPEGIIWLDTGVAEISGRGYWFYLGFNGDEERLIFTKDAGKSYQESRYVRGTIKRLIDNLPNSDELEIIKRNDIVLLTDLKNI</sequence>
<dbReference type="RefSeq" id="WP_053908797.1">
    <property type="nucleotide sequence ID" value="NZ_CAWMUS010000023.1"/>
</dbReference>
<evidence type="ECO:0008006" key="3">
    <source>
        <dbReference type="Google" id="ProtNLM"/>
    </source>
</evidence>
<keyword evidence="2" id="KW-1185">Reference proteome</keyword>
<protein>
    <recommendedName>
        <fullName evidence="3">Immunity protein 42 of polymorphic toxin system</fullName>
    </recommendedName>
</protein>
<comment type="caution">
    <text evidence="1">The sequence shown here is derived from an EMBL/GenBank/DDBJ whole genome shotgun (WGS) entry which is preliminary data.</text>
</comment>
<gene>
    <name evidence="1" type="ORF">M992_2394</name>
</gene>
<dbReference type="OrthoDB" id="9011866at2"/>
<dbReference type="EMBL" id="LGAA01000023">
    <property type="protein sequence ID" value="KPD02213.1"/>
    <property type="molecule type" value="Genomic_DNA"/>
</dbReference>
<evidence type="ECO:0000313" key="1">
    <source>
        <dbReference type="EMBL" id="KPD02213.1"/>
    </source>
</evidence>
<dbReference type="InterPro" id="IPR028958">
    <property type="entry name" value="Imm42"/>
</dbReference>
<evidence type="ECO:0000313" key="2">
    <source>
        <dbReference type="Proteomes" id="UP000053226"/>
    </source>
</evidence>
<name>A0A0N0I9I7_9GAMM</name>
<reference evidence="1 2" key="1">
    <citation type="submission" date="2015-07" db="EMBL/GenBank/DDBJ databases">
        <title>ATOL: Assembling a taxonomically balanced genome-scale reconstruction of the evolutionary history of the Enterobacteriaceae.</title>
        <authorList>
            <person name="Plunkett G.III."/>
            <person name="Neeno-Eckwall E.C."/>
            <person name="Glasner J.D."/>
            <person name="Perna N.T."/>
        </authorList>
    </citation>
    <scope>NUCLEOTIDE SEQUENCE [LARGE SCALE GENOMIC DNA]</scope>
    <source>
        <strain evidence="1 2">ATCC 35017</strain>
    </source>
</reference>
<dbReference type="Proteomes" id="UP000053226">
    <property type="component" value="Unassembled WGS sequence"/>
</dbReference>
<accession>A0A0N0I9I7</accession>